<organism evidence="1 2">
    <name type="scientific">Bacillus fungorum</name>
    <dbReference type="NCBI Taxonomy" id="2039284"/>
    <lineage>
        <taxon>Bacteria</taxon>
        <taxon>Bacillati</taxon>
        <taxon>Bacillota</taxon>
        <taxon>Bacilli</taxon>
        <taxon>Bacillales</taxon>
        <taxon>Bacillaceae</taxon>
        <taxon>Bacillus</taxon>
    </lineage>
</organism>
<gene>
    <name evidence="1" type="ORF">CO726_06885</name>
</gene>
<sequence>MYPPFFFIMLYVISKNMHKENSRCIVSGCFVLYIFVVLERDGQEGK</sequence>
<accession>A0A2G6QFX2</accession>
<comment type="caution">
    <text evidence="1">The sequence shown here is derived from an EMBL/GenBank/DDBJ whole genome shotgun (WGS) entry which is preliminary data.</text>
</comment>
<proteinExistence type="predicted"/>
<protein>
    <submittedName>
        <fullName evidence="1">Uncharacterized protein</fullName>
    </submittedName>
</protein>
<keyword evidence="2" id="KW-1185">Reference proteome</keyword>
<evidence type="ECO:0000313" key="2">
    <source>
        <dbReference type="Proteomes" id="UP000228484"/>
    </source>
</evidence>
<dbReference type="EMBL" id="NWUW01000004">
    <property type="protein sequence ID" value="PIE95736.1"/>
    <property type="molecule type" value="Genomic_DNA"/>
</dbReference>
<dbReference type="Proteomes" id="UP000228484">
    <property type="component" value="Unassembled WGS sequence"/>
</dbReference>
<dbReference type="AlphaFoldDB" id="A0A2G6QFX2"/>
<reference evidence="1 2" key="1">
    <citation type="submission" date="2017-09" db="EMBL/GenBank/DDBJ databases">
        <title>Biocontrol bacteria screening and application from spent mushroom substrate.</title>
        <authorList>
            <person name="Sun X."/>
        </authorList>
    </citation>
    <scope>NUCLEOTIDE SEQUENCE [LARGE SCALE GENOMIC DNA]</scope>
    <source>
        <strain evidence="1 2">100374</strain>
    </source>
</reference>
<name>A0A2G6QFX2_9BACI</name>
<evidence type="ECO:0000313" key="1">
    <source>
        <dbReference type="EMBL" id="PIE95736.1"/>
    </source>
</evidence>